<dbReference type="EMBL" id="CAJFDI010000005">
    <property type="protein sequence ID" value="CAD5232591.1"/>
    <property type="molecule type" value="Genomic_DNA"/>
</dbReference>
<protein>
    <submittedName>
        <fullName evidence="2">(pine wood nematode) hypothetical protein</fullName>
    </submittedName>
</protein>
<sequence length="129" mass="13190">MSSGAAFIVAFMVVSVASSQILYSPQGFGGYNSYASPYGMGQYGQMGQMGGYGAMAGMGGYPYGYNSMYGQGMSGMGGMGYGSGMGMGGMSGMSGMSGYGYPYSRLGSSFVGRTPFAVPMDALGKKKKH</sequence>
<evidence type="ECO:0000313" key="2">
    <source>
        <dbReference type="EMBL" id="CAD5232591.1"/>
    </source>
</evidence>
<accession>A0A1I7RXY4</accession>
<feature type="chain" id="PRO_5035359566" evidence="1">
    <location>
        <begin position="20"/>
        <end position="129"/>
    </location>
</feature>
<organism evidence="4 6">
    <name type="scientific">Bursaphelenchus xylophilus</name>
    <name type="common">Pinewood nematode worm</name>
    <name type="synonym">Aphelenchoides xylophilus</name>
    <dbReference type="NCBI Taxonomy" id="6326"/>
    <lineage>
        <taxon>Eukaryota</taxon>
        <taxon>Metazoa</taxon>
        <taxon>Ecdysozoa</taxon>
        <taxon>Nematoda</taxon>
        <taxon>Chromadorea</taxon>
        <taxon>Rhabditida</taxon>
        <taxon>Tylenchina</taxon>
        <taxon>Tylenchomorpha</taxon>
        <taxon>Aphelenchoidea</taxon>
        <taxon>Aphelenchoididae</taxon>
        <taxon>Bursaphelenchus</taxon>
    </lineage>
</organism>
<evidence type="ECO:0000256" key="1">
    <source>
        <dbReference type="SAM" id="SignalP"/>
    </source>
</evidence>
<dbReference type="Proteomes" id="UP000095284">
    <property type="component" value="Unplaced"/>
</dbReference>
<reference evidence="6" key="1">
    <citation type="submission" date="2016-11" db="UniProtKB">
        <authorList>
            <consortium name="WormBaseParasite"/>
        </authorList>
    </citation>
    <scope>IDENTIFICATION</scope>
</reference>
<evidence type="ECO:0000313" key="5">
    <source>
        <dbReference type="Proteomes" id="UP000659654"/>
    </source>
</evidence>
<keyword evidence="1" id="KW-0732">Signal</keyword>
<name>A0A1I7RXY4_BURXY</name>
<dbReference type="EMBL" id="CAJFCV020000005">
    <property type="protein sequence ID" value="CAG9125251.1"/>
    <property type="molecule type" value="Genomic_DNA"/>
</dbReference>
<proteinExistence type="predicted"/>
<evidence type="ECO:0000313" key="6">
    <source>
        <dbReference type="WBParaSite" id="BXY_0560100.1"/>
    </source>
</evidence>
<dbReference type="WBParaSite" id="BXY_0560100.1">
    <property type="protein sequence ID" value="BXY_0560100.1"/>
    <property type="gene ID" value="BXY_0560100"/>
</dbReference>
<keyword evidence="5" id="KW-1185">Reference proteome</keyword>
<dbReference type="OrthoDB" id="10630519at2759"/>
<evidence type="ECO:0000313" key="4">
    <source>
        <dbReference type="Proteomes" id="UP000095284"/>
    </source>
</evidence>
<dbReference type="AlphaFoldDB" id="A0A1I7RXY4"/>
<evidence type="ECO:0000313" key="3">
    <source>
        <dbReference type="EMBL" id="CAG9125251.1"/>
    </source>
</evidence>
<gene>
    <name evidence="2" type="ORF">BXYJ_LOCUS12682</name>
</gene>
<feature type="signal peptide" evidence="1">
    <location>
        <begin position="1"/>
        <end position="19"/>
    </location>
</feature>
<reference evidence="3" key="2">
    <citation type="submission" date="2020-08" db="EMBL/GenBank/DDBJ databases">
        <authorList>
            <person name="Kikuchi T."/>
        </authorList>
    </citation>
    <scope>NUCLEOTIDE SEQUENCE</scope>
    <source>
        <strain evidence="2">Ka4C1</strain>
    </source>
</reference>
<dbReference type="Proteomes" id="UP000659654">
    <property type="component" value="Unassembled WGS sequence"/>
</dbReference>
<dbReference type="Proteomes" id="UP000582659">
    <property type="component" value="Unassembled WGS sequence"/>
</dbReference>